<feature type="non-terminal residue" evidence="2">
    <location>
        <position position="1"/>
    </location>
</feature>
<organism evidence="2">
    <name type="scientific">uncultured Rubrobacteraceae bacterium</name>
    <dbReference type="NCBI Taxonomy" id="349277"/>
    <lineage>
        <taxon>Bacteria</taxon>
        <taxon>Bacillati</taxon>
        <taxon>Actinomycetota</taxon>
        <taxon>Rubrobacteria</taxon>
        <taxon>Rubrobacterales</taxon>
        <taxon>Rubrobacteraceae</taxon>
        <taxon>environmental samples</taxon>
    </lineage>
</organism>
<gene>
    <name evidence="2" type="ORF">AVDCRST_MAG25-1345</name>
</gene>
<sequence>AGRARTQRGCHTPKVRSGGQDGRRSLRAVLRLPGRGVPGPDAGGPLPPARREGLHRPGTRAHHGGAAGGSSGL</sequence>
<dbReference type="AlphaFoldDB" id="A0A6J4R8L8"/>
<feature type="region of interest" description="Disordered" evidence="1">
    <location>
        <begin position="1"/>
        <end position="73"/>
    </location>
</feature>
<feature type="non-terminal residue" evidence="2">
    <location>
        <position position="73"/>
    </location>
</feature>
<dbReference type="EMBL" id="CADCVI010000082">
    <property type="protein sequence ID" value="CAA9464533.1"/>
    <property type="molecule type" value="Genomic_DNA"/>
</dbReference>
<protein>
    <submittedName>
        <fullName evidence="2">Uncharacterized protein</fullName>
    </submittedName>
</protein>
<reference evidence="2" key="1">
    <citation type="submission" date="2020-02" db="EMBL/GenBank/DDBJ databases">
        <authorList>
            <person name="Meier V. D."/>
        </authorList>
    </citation>
    <scope>NUCLEOTIDE SEQUENCE</scope>
    <source>
        <strain evidence="2">AVDCRST_MAG25</strain>
    </source>
</reference>
<name>A0A6J4R8L8_9ACTN</name>
<proteinExistence type="predicted"/>
<evidence type="ECO:0000313" key="2">
    <source>
        <dbReference type="EMBL" id="CAA9464533.1"/>
    </source>
</evidence>
<accession>A0A6J4R8L8</accession>
<evidence type="ECO:0000256" key="1">
    <source>
        <dbReference type="SAM" id="MobiDB-lite"/>
    </source>
</evidence>
<feature type="compositionally biased region" description="Basic residues" evidence="1">
    <location>
        <begin position="1"/>
        <end position="14"/>
    </location>
</feature>